<dbReference type="NCBIfam" id="TIGR00367">
    <property type="entry name" value="calcium/sodium antiporter"/>
    <property type="match status" value="1"/>
</dbReference>
<comment type="subcellular location">
    <subcellularLocation>
        <location evidence="1">Membrane</location>
        <topology evidence="1">Multi-pass membrane protein</topology>
    </subcellularLocation>
</comment>
<dbReference type="Gene3D" id="1.20.1420.30">
    <property type="entry name" value="NCX, central ion-binding region"/>
    <property type="match status" value="1"/>
</dbReference>
<evidence type="ECO:0000256" key="2">
    <source>
        <dbReference type="ARBA" id="ARBA00022692"/>
    </source>
</evidence>
<name>A0A4R7Q5A3_9FLAO</name>
<feature type="transmembrane region" description="Helical" evidence="5">
    <location>
        <begin position="299"/>
        <end position="315"/>
    </location>
</feature>
<dbReference type="GO" id="GO:0005886">
    <property type="term" value="C:plasma membrane"/>
    <property type="evidence" value="ECO:0007669"/>
    <property type="project" value="TreeGrafter"/>
</dbReference>
<dbReference type="InterPro" id="IPR044880">
    <property type="entry name" value="NCX_ion-bd_dom_sf"/>
</dbReference>
<dbReference type="AlphaFoldDB" id="A0A4R7Q5A3"/>
<evidence type="ECO:0000256" key="5">
    <source>
        <dbReference type="SAM" id="Phobius"/>
    </source>
</evidence>
<feature type="domain" description="Sodium/calcium exchanger membrane region" evidence="6">
    <location>
        <begin position="169"/>
        <end position="313"/>
    </location>
</feature>
<keyword evidence="8" id="KW-1185">Reference proteome</keyword>
<gene>
    <name evidence="7" type="ORF">BXY82_0110</name>
</gene>
<dbReference type="OrthoDB" id="9794225at2"/>
<reference evidence="7 8" key="1">
    <citation type="submission" date="2019-03" db="EMBL/GenBank/DDBJ databases">
        <title>Genomic Encyclopedia of Archaeal and Bacterial Type Strains, Phase II (KMG-II): from individual species to whole genera.</title>
        <authorList>
            <person name="Goeker M."/>
        </authorList>
    </citation>
    <scope>NUCLEOTIDE SEQUENCE [LARGE SCALE GENOMIC DNA]</scope>
    <source>
        <strain evidence="7 8">DSM 28135</strain>
    </source>
</reference>
<feature type="transmembrane region" description="Helical" evidence="5">
    <location>
        <begin position="204"/>
        <end position="227"/>
    </location>
</feature>
<keyword evidence="4 5" id="KW-0472">Membrane</keyword>
<feature type="transmembrane region" description="Helical" evidence="5">
    <location>
        <begin position="128"/>
        <end position="144"/>
    </location>
</feature>
<dbReference type="InterPro" id="IPR004837">
    <property type="entry name" value="NaCa_Exmemb"/>
</dbReference>
<evidence type="ECO:0000313" key="8">
    <source>
        <dbReference type="Proteomes" id="UP000294689"/>
    </source>
</evidence>
<organism evidence="7 8">
    <name type="scientific">Gelidibacter sediminis</name>
    <dbReference type="NCBI Taxonomy" id="1608710"/>
    <lineage>
        <taxon>Bacteria</taxon>
        <taxon>Pseudomonadati</taxon>
        <taxon>Bacteroidota</taxon>
        <taxon>Flavobacteriia</taxon>
        <taxon>Flavobacteriales</taxon>
        <taxon>Flavobacteriaceae</taxon>
        <taxon>Gelidibacter</taxon>
    </lineage>
</organism>
<dbReference type="GO" id="GO:0008273">
    <property type="term" value="F:calcium, potassium:sodium antiporter activity"/>
    <property type="evidence" value="ECO:0007669"/>
    <property type="project" value="TreeGrafter"/>
</dbReference>
<dbReference type="Proteomes" id="UP000294689">
    <property type="component" value="Unassembled WGS sequence"/>
</dbReference>
<dbReference type="GO" id="GO:0005262">
    <property type="term" value="F:calcium channel activity"/>
    <property type="evidence" value="ECO:0007669"/>
    <property type="project" value="TreeGrafter"/>
</dbReference>
<keyword evidence="3 5" id="KW-1133">Transmembrane helix</keyword>
<dbReference type="EMBL" id="SOBW01000007">
    <property type="protein sequence ID" value="TDU42717.1"/>
    <property type="molecule type" value="Genomic_DNA"/>
</dbReference>
<feature type="transmembrane region" description="Helical" evidence="5">
    <location>
        <begin position="239"/>
        <end position="259"/>
    </location>
</feature>
<feature type="transmembrane region" description="Helical" evidence="5">
    <location>
        <begin position="271"/>
        <end position="287"/>
    </location>
</feature>
<evidence type="ECO:0000313" key="7">
    <source>
        <dbReference type="EMBL" id="TDU42717.1"/>
    </source>
</evidence>
<dbReference type="GO" id="GO:0006874">
    <property type="term" value="P:intracellular calcium ion homeostasis"/>
    <property type="evidence" value="ECO:0007669"/>
    <property type="project" value="TreeGrafter"/>
</dbReference>
<evidence type="ECO:0000256" key="4">
    <source>
        <dbReference type="ARBA" id="ARBA00023136"/>
    </source>
</evidence>
<protein>
    <submittedName>
        <fullName evidence="7">Cation:H+ antiporter</fullName>
    </submittedName>
</protein>
<accession>A0A4R7Q5A3</accession>
<dbReference type="InterPro" id="IPR004481">
    <property type="entry name" value="K/Na/Ca-exchanger"/>
</dbReference>
<evidence type="ECO:0000256" key="3">
    <source>
        <dbReference type="ARBA" id="ARBA00022989"/>
    </source>
</evidence>
<sequence>MSIVWVVLGLVLLVVGGEFLVRSSVALSFKFNISKLVIGMTVVSFATSAPELLVSLQAALDGSSDISLGNVIGSNIANIGLVLGITALISPLGVDKDFYKLNWPMMMLLSIVLYFMLQSGYILDRWEGAALLISIIIFLVVLIRRSRNAPNIEIDDVDDTLQVTSGFKIIVWLLIGGAALYFGSEWLVFGAKEMAVSFGVSERVISVTMVAIGTSVPELAASVIAALKKEKAISLGNLIGSNIFNIASVLGITAIIQPIVVNSPKILTSDMFWMIAFAFVLLPMVFLPKKLELGRLKGFILLSAYLIFIFLAFYIEN</sequence>
<dbReference type="PANTHER" id="PTHR10846:SF8">
    <property type="entry name" value="INNER MEMBRANE PROTEIN YRBG"/>
    <property type="match status" value="1"/>
</dbReference>
<dbReference type="RefSeq" id="WP_133756234.1">
    <property type="nucleotide sequence ID" value="NZ_SOBW01000007.1"/>
</dbReference>
<dbReference type="Pfam" id="PF01699">
    <property type="entry name" value="Na_Ca_ex"/>
    <property type="match status" value="2"/>
</dbReference>
<dbReference type="PANTHER" id="PTHR10846">
    <property type="entry name" value="SODIUM/POTASSIUM/CALCIUM EXCHANGER"/>
    <property type="match status" value="1"/>
</dbReference>
<proteinExistence type="predicted"/>
<comment type="caution">
    <text evidence="7">The sequence shown here is derived from an EMBL/GenBank/DDBJ whole genome shotgun (WGS) entry which is preliminary data.</text>
</comment>
<feature type="transmembrane region" description="Helical" evidence="5">
    <location>
        <begin position="66"/>
        <end position="89"/>
    </location>
</feature>
<feature type="transmembrane region" description="Helical" evidence="5">
    <location>
        <begin position="6"/>
        <end position="29"/>
    </location>
</feature>
<feature type="transmembrane region" description="Helical" evidence="5">
    <location>
        <begin position="101"/>
        <end position="122"/>
    </location>
</feature>
<feature type="domain" description="Sodium/calcium exchanger membrane region" evidence="6">
    <location>
        <begin position="2"/>
        <end position="143"/>
    </location>
</feature>
<evidence type="ECO:0000256" key="1">
    <source>
        <dbReference type="ARBA" id="ARBA00004141"/>
    </source>
</evidence>
<keyword evidence="2 5" id="KW-0812">Transmembrane</keyword>
<feature type="transmembrane region" description="Helical" evidence="5">
    <location>
        <begin position="165"/>
        <end position="184"/>
    </location>
</feature>
<evidence type="ECO:0000259" key="6">
    <source>
        <dbReference type="Pfam" id="PF01699"/>
    </source>
</evidence>
<feature type="transmembrane region" description="Helical" evidence="5">
    <location>
        <begin position="36"/>
        <end position="60"/>
    </location>
</feature>